<evidence type="ECO:0000256" key="2">
    <source>
        <dbReference type="SAM" id="Phobius"/>
    </source>
</evidence>
<comment type="caution">
    <text evidence="4">The sequence shown here is derived from an EMBL/GenBank/DDBJ whole genome shotgun (WGS) entry which is preliminary data.</text>
</comment>
<evidence type="ECO:0000256" key="1">
    <source>
        <dbReference type="SAM" id="MobiDB-lite"/>
    </source>
</evidence>
<reference evidence="4 5" key="2">
    <citation type="submission" date="2015-05" db="EMBL/GenBank/DDBJ databases">
        <authorList>
            <person name="Morales-Cruz A."/>
            <person name="Amrine K.C."/>
            <person name="Cantu D."/>
        </authorList>
    </citation>
    <scope>NUCLEOTIDE SEQUENCE [LARGE SCALE GENOMIC DNA]</scope>
    <source>
        <strain evidence="4">DA912</strain>
    </source>
</reference>
<accession>A0A0G2F6N2</accession>
<evidence type="ECO:0000313" key="4">
    <source>
        <dbReference type="EMBL" id="KKY29859.1"/>
    </source>
</evidence>
<feature type="chain" id="PRO_5002543986" evidence="3">
    <location>
        <begin position="26"/>
        <end position="329"/>
    </location>
</feature>
<evidence type="ECO:0000256" key="3">
    <source>
        <dbReference type="SAM" id="SignalP"/>
    </source>
</evidence>
<sequence>MQLVNMRNGFQAVFLATSLASTVVAKPPEGCSLAYRHNIAADIPCGTQDAVTRCLSDLAEDQGLLQNCLVSAGCNLHDAKVEAAQAARRCKTDSEIEGSNIELRHLRGRHGLRTIREVIEVRAAQDDDASNDSERTTLSTSATRDATTAAPSTTNTWVMVQHLKGTTYTTRTCMTPTTVATSACSYINDAEETACVATTAVIPTCVPGMMCAFSQSNGSVRCAQTGGMDTSGVVVAGVLGVAAAVAVATLCLMCCRERSKHKRDRRAAEARAAMAAAAEAKRAPRAGAGVGGGDYVPLMDAAGGSGREGPGRPSQADPFRGGQEYYDSR</sequence>
<dbReference type="EMBL" id="LCUC01000596">
    <property type="protein sequence ID" value="KKY29859.1"/>
    <property type="molecule type" value="Genomic_DNA"/>
</dbReference>
<reference evidence="4 5" key="1">
    <citation type="submission" date="2015-05" db="EMBL/GenBank/DDBJ databases">
        <title>Distinctive expansion of gene families associated with plant cell wall degradation and secondary metabolism in the genomes of grapevine trunk pathogens.</title>
        <authorList>
            <person name="Lawrence D.P."/>
            <person name="Travadon R."/>
            <person name="Rolshausen P.E."/>
            <person name="Baumgartner K."/>
        </authorList>
    </citation>
    <scope>NUCLEOTIDE SEQUENCE [LARGE SCALE GENOMIC DNA]</scope>
    <source>
        <strain evidence="4">DA912</strain>
    </source>
</reference>
<keyword evidence="2" id="KW-0812">Transmembrane</keyword>
<organism evidence="4 5">
    <name type="scientific">Diaporthe ampelina</name>
    <dbReference type="NCBI Taxonomy" id="1214573"/>
    <lineage>
        <taxon>Eukaryota</taxon>
        <taxon>Fungi</taxon>
        <taxon>Dikarya</taxon>
        <taxon>Ascomycota</taxon>
        <taxon>Pezizomycotina</taxon>
        <taxon>Sordariomycetes</taxon>
        <taxon>Sordariomycetidae</taxon>
        <taxon>Diaporthales</taxon>
        <taxon>Diaporthaceae</taxon>
        <taxon>Diaporthe</taxon>
    </lineage>
</organism>
<feature type="transmembrane region" description="Helical" evidence="2">
    <location>
        <begin position="232"/>
        <end position="255"/>
    </location>
</feature>
<evidence type="ECO:0000313" key="5">
    <source>
        <dbReference type="Proteomes" id="UP000034680"/>
    </source>
</evidence>
<feature type="region of interest" description="Disordered" evidence="1">
    <location>
        <begin position="125"/>
        <end position="150"/>
    </location>
</feature>
<gene>
    <name evidence="4" type="ORF">UCDDA912_g10218</name>
</gene>
<dbReference type="OrthoDB" id="3630276at2759"/>
<dbReference type="AlphaFoldDB" id="A0A0G2F6N2"/>
<dbReference type="Proteomes" id="UP000034680">
    <property type="component" value="Unassembled WGS sequence"/>
</dbReference>
<name>A0A0G2F6N2_9PEZI</name>
<keyword evidence="2" id="KW-1133">Transmembrane helix</keyword>
<keyword evidence="5" id="KW-1185">Reference proteome</keyword>
<keyword evidence="3" id="KW-0732">Signal</keyword>
<feature type="region of interest" description="Disordered" evidence="1">
    <location>
        <begin position="299"/>
        <end position="329"/>
    </location>
</feature>
<feature type="compositionally biased region" description="Low complexity" evidence="1">
    <location>
        <begin position="136"/>
        <end position="150"/>
    </location>
</feature>
<keyword evidence="2" id="KW-0472">Membrane</keyword>
<feature type="signal peptide" evidence="3">
    <location>
        <begin position="1"/>
        <end position="25"/>
    </location>
</feature>
<protein>
    <submittedName>
        <fullName evidence="4">Uncharacterized protein</fullName>
    </submittedName>
</protein>
<proteinExistence type="predicted"/>